<feature type="binding site" evidence="8">
    <location>
        <position position="64"/>
    </location>
    <ligand>
        <name>ATP</name>
        <dbReference type="ChEBI" id="CHEBI:30616"/>
    </ligand>
</feature>
<comment type="similarity">
    <text evidence="9">Belongs to the protein kinase superfamily.</text>
</comment>
<evidence type="ECO:0000256" key="5">
    <source>
        <dbReference type="ARBA" id="ARBA00022741"/>
    </source>
</evidence>
<dbReference type="AlphaFoldDB" id="A0A9R1VSL1"/>
<dbReference type="InterPro" id="IPR008271">
    <property type="entry name" value="Ser/Thr_kinase_AS"/>
</dbReference>
<accession>A0A9R1VSL1</accession>
<evidence type="ECO:0000256" key="6">
    <source>
        <dbReference type="ARBA" id="ARBA00022777"/>
    </source>
</evidence>
<dbReference type="GO" id="GO:0004674">
    <property type="term" value="F:protein serine/threonine kinase activity"/>
    <property type="evidence" value="ECO:0007669"/>
    <property type="project" value="UniProtKB-KW"/>
</dbReference>
<keyword evidence="6" id="KW-0418">Kinase</keyword>
<dbReference type="InterPro" id="IPR001245">
    <property type="entry name" value="Ser-Thr/Tyr_kinase_cat_dom"/>
</dbReference>
<dbReference type="GO" id="GO:0005524">
    <property type="term" value="F:ATP binding"/>
    <property type="evidence" value="ECO:0007669"/>
    <property type="project" value="UniProtKB-UniRule"/>
</dbReference>
<evidence type="ECO:0000256" key="3">
    <source>
        <dbReference type="ARBA" id="ARBA00022527"/>
    </source>
</evidence>
<evidence type="ECO:0000256" key="8">
    <source>
        <dbReference type="PROSITE-ProRule" id="PRU10141"/>
    </source>
</evidence>
<keyword evidence="4" id="KW-0808">Transferase</keyword>
<dbReference type="PROSITE" id="PS50011">
    <property type="entry name" value="PROTEIN_KINASE_DOM"/>
    <property type="match status" value="1"/>
</dbReference>
<evidence type="ECO:0000256" key="1">
    <source>
        <dbReference type="ARBA" id="ARBA00004236"/>
    </source>
</evidence>
<keyword evidence="2" id="KW-1003">Cell membrane</keyword>
<organism evidence="11 12">
    <name type="scientific">Lactuca sativa</name>
    <name type="common">Garden lettuce</name>
    <dbReference type="NCBI Taxonomy" id="4236"/>
    <lineage>
        <taxon>Eukaryota</taxon>
        <taxon>Viridiplantae</taxon>
        <taxon>Streptophyta</taxon>
        <taxon>Embryophyta</taxon>
        <taxon>Tracheophyta</taxon>
        <taxon>Spermatophyta</taxon>
        <taxon>Magnoliopsida</taxon>
        <taxon>eudicotyledons</taxon>
        <taxon>Gunneridae</taxon>
        <taxon>Pentapetalae</taxon>
        <taxon>asterids</taxon>
        <taxon>campanulids</taxon>
        <taxon>Asterales</taxon>
        <taxon>Asteraceae</taxon>
        <taxon>Cichorioideae</taxon>
        <taxon>Cichorieae</taxon>
        <taxon>Lactucinae</taxon>
        <taxon>Lactuca</taxon>
    </lineage>
</organism>
<dbReference type="Pfam" id="PF07714">
    <property type="entry name" value="PK_Tyr_Ser-Thr"/>
    <property type="match status" value="2"/>
</dbReference>
<dbReference type="InterPro" id="IPR000719">
    <property type="entry name" value="Prot_kinase_dom"/>
</dbReference>
<dbReference type="FunFam" id="3.30.200.20:FF:000039">
    <property type="entry name" value="receptor-like protein kinase FERONIA"/>
    <property type="match status" value="1"/>
</dbReference>
<dbReference type="InterPro" id="IPR011009">
    <property type="entry name" value="Kinase-like_dom_sf"/>
</dbReference>
<dbReference type="Proteomes" id="UP000235145">
    <property type="component" value="Unassembled WGS sequence"/>
</dbReference>
<evidence type="ECO:0000256" key="7">
    <source>
        <dbReference type="ARBA" id="ARBA00022840"/>
    </source>
</evidence>
<name>A0A9R1VSL1_LACSA</name>
<comment type="subcellular location">
    <subcellularLocation>
        <location evidence="1">Cell membrane</location>
    </subcellularLocation>
</comment>
<evidence type="ECO:0000313" key="12">
    <source>
        <dbReference type="Proteomes" id="UP000235145"/>
    </source>
</evidence>
<dbReference type="Gene3D" id="3.30.200.20">
    <property type="entry name" value="Phosphorylase Kinase, domain 1"/>
    <property type="match status" value="2"/>
</dbReference>
<comment type="caution">
    <text evidence="11">The sequence shown here is derived from an EMBL/GenBank/DDBJ whole genome shotgun (WGS) entry which is preliminary data.</text>
</comment>
<reference evidence="11 12" key="1">
    <citation type="journal article" date="2017" name="Nat. Commun.">
        <title>Genome assembly with in vitro proximity ligation data and whole-genome triplication in lettuce.</title>
        <authorList>
            <person name="Reyes-Chin-Wo S."/>
            <person name="Wang Z."/>
            <person name="Yang X."/>
            <person name="Kozik A."/>
            <person name="Arikit S."/>
            <person name="Song C."/>
            <person name="Xia L."/>
            <person name="Froenicke L."/>
            <person name="Lavelle D.O."/>
            <person name="Truco M.J."/>
            <person name="Xia R."/>
            <person name="Zhu S."/>
            <person name="Xu C."/>
            <person name="Xu H."/>
            <person name="Xu X."/>
            <person name="Cox K."/>
            <person name="Korf I."/>
            <person name="Meyers B.C."/>
            <person name="Michelmore R.W."/>
        </authorList>
    </citation>
    <scope>NUCLEOTIDE SEQUENCE [LARGE SCALE GENOMIC DNA]</scope>
    <source>
        <strain evidence="12">cv. Salinas</strain>
        <tissue evidence="11">Seedlings</tissue>
    </source>
</reference>
<gene>
    <name evidence="11" type="ORF">LSAT_V11C400221360</name>
</gene>
<evidence type="ECO:0000313" key="11">
    <source>
        <dbReference type="EMBL" id="KAJ0210192.1"/>
    </source>
</evidence>
<dbReference type="PROSITE" id="PS00107">
    <property type="entry name" value="PROTEIN_KINASE_ATP"/>
    <property type="match status" value="1"/>
</dbReference>
<sequence length="500" mass="57030">MLPTPIKDTESSFIFPDQTCQRFTVAEIQSATQNFDEALVIGWGGFGKVYKCSNIGSMSEVVVKRLHSMSNQGANEFESEVKVLSMLRHGNLLSLIGYCNDEREMVLVYEFMPNGTLEDYLRKPNSSLSWLQLLKICVGAAQGLDYLHRGTSAQHGVIHRDVKTSNILYLDLIRIEVDTAIGSSKDGSSRTFTYSELASATNDFMEEVLSPTVNELIYIGWVDERTSAPTKCGIGLPIYVRKIVILSQKVIKLKNFNHPKFVKLLGYCCNKEELFCVYEFIHGKSLDKYLYREQATTSLSWVARLNIAIGVAESLLYLHKRNQAAYSQFKTSHILVDTDFNARLSDFSFVSYSFQIDRYYAAPEWFRYLADRFDRLFRDEDTFVSLHGLSPADDFAMKNEIYAFGVVLLEILTGMMVYDEERPLGKKNLVEWAMPLLADEVNLRMIMDPQLQHNGCPPKGAFKLAQLVLNCLHGKKDERPSMEEILLVLNQCYQEEIKRV</sequence>
<evidence type="ECO:0000256" key="9">
    <source>
        <dbReference type="RuleBase" id="RU000304"/>
    </source>
</evidence>
<dbReference type="PANTHER" id="PTHR45621">
    <property type="entry name" value="OS01G0588500 PROTEIN-RELATED"/>
    <property type="match status" value="1"/>
</dbReference>
<dbReference type="EMBL" id="NBSK02000004">
    <property type="protein sequence ID" value="KAJ0210192.1"/>
    <property type="molecule type" value="Genomic_DNA"/>
</dbReference>
<protein>
    <recommendedName>
        <fullName evidence="10">Protein kinase domain-containing protein</fullName>
    </recommendedName>
</protein>
<dbReference type="PROSITE" id="PS00108">
    <property type="entry name" value="PROTEIN_KINASE_ST"/>
    <property type="match status" value="1"/>
</dbReference>
<dbReference type="SUPFAM" id="SSF56112">
    <property type="entry name" value="Protein kinase-like (PK-like)"/>
    <property type="match status" value="2"/>
</dbReference>
<keyword evidence="3 9" id="KW-0723">Serine/threonine-protein kinase</keyword>
<keyword evidence="5 8" id="KW-0547">Nucleotide-binding</keyword>
<feature type="domain" description="Protein kinase" evidence="10">
    <location>
        <begin position="35"/>
        <end position="493"/>
    </location>
</feature>
<evidence type="ECO:0000256" key="2">
    <source>
        <dbReference type="ARBA" id="ARBA00022475"/>
    </source>
</evidence>
<dbReference type="SMART" id="SM00220">
    <property type="entry name" value="S_TKc"/>
    <property type="match status" value="1"/>
</dbReference>
<evidence type="ECO:0000259" key="10">
    <source>
        <dbReference type="PROSITE" id="PS50011"/>
    </source>
</evidence>
<evidence type="ECO:0000256" key="4">
    <source>
        <dbReference type="ARBA" id="ARBA00022679"/>
    </source>
</evidence>
<dbReference type="GO" id="GO:0005886">
    <property type="term" value="C:plasma membrane"/>
    <property type="evidence" value="ECO:0007669"/>
    <property type="project" value="UniProtKB-SubCell"/>
</dbReference>
<proteinExistence type="inferred from homology"/>
<keyword evidence="7 8" id="KW-0067">ATP-binding</keyword>
<keyword evidence="2" id="KW-0472">Membrane</keyword>
<dbReference type="InterPro" id="IPR017441">
    <property type="entry name" value="Protein_kinase_ATP_BS"/>
</dbReference>
<dbReference type="Gene3D" id="1.10.510.10">
    <property type="entry name" value="Transferase(Phosphotransferase) domain 1"/>
    <property type="match status" value="2"/>
</dbReference>
<keyword evidence="12" id="KW-1185">Reference proteome</keyword>
<dbReference type="InterPro" id="IPR050823">
    <property type="entry name" value="Plant_Ser_Thr_Prot_Kinase"/>
</dbReference>